<dbReference type="OMA" id="ESWRDIY"/>
<accession>E9BTR0</accession>
<evidence type="ECO:0000313" key="7">
    <source>
        <dbReference type="Proteomes" id="UP000274082"/>
    </source>
</evidence>
<evidence type="ECO:0000313" key="6">
    <source>
        <dbReference type="Proteomes" id="UP000008980"/>
    </source>
</evidence>
<evidence type="ECO:0000313" key="2">
    <source>
        <dbReference type="EMBL" id="AYU83546.1"/>
    </source>
</evidence>
<dbReference type="Proteomes" id="UP000318447">
    <property type="component" value="Unassembled WGS sequence"/>
</dbReference>
<accession>A0A3S7XAS3</accession>
<dbReference type="GeneID" id="13388202"/>
<reference evidence="3" key="7">
    <citation type="submission" date="2020-06" db="EMBL/GenBank/DDBJ databases">
        <authorList>
            <person name="Camacho E."/>
            <person name="Gonzalez-de la Fuente S."/>
            <person name="Rastrojo A."/>
            <person name="Peiro-Pastor R."/>
            <person name="Solana JC."/>
            <person name="Tabera L."/>
            <person name="Gamarro F."/>
            <person name="Carrasco-Ramiro F."/>
            <person name="Requena JM."/>
            <person name="Aguado B."/>
        </authorList>
    </citation>
    <scope>NUCLEOTIDE SEQUENCE</scope>
</reference>
<dbReference type="OrthoDB" id="271047at2759"/>
<organism evidence="2 7">
    <name type="scientific">Leishmania donovani</name>
    <dbReference type="NCBI Taxonomy" id="5661"/>
    <lineage>
        <taxon>Eukaryota</taxon>
        <taxon>Discoba</taxon>
        <taxon>Euglenozoa</taxon>
        <taxon>Kinetoplastea</taxon>
        <taxon>Metakinetoplastina</taxon>
        <taxon>Trypanosomatida</taxon>
        <taxon>Trypanosomatidae</taxon>
        <taxon>Leishmaniinae</taxon>
        <taxon>Leishmania</taxon>
    </lineage>
</organism>
<dbReference type="Proteomes" id="UP000008980">
    <property type="component" value="Chromosome 36"/>
</dbReference>
<evidence type="ECO:0000313" key="8">
    <source>
        <dbReference type="Proteomes" id="UP000318447"/>
    </source>
</evidence>
<reference evidence="6" key="3">
    <citation type="submission" date="2011-02" db="EMBL/GenBank/DDBJ databases">
        <title>Whole genome sequencing of Leishmania donovani clinical lines reveals dynamic variation related to drug resistance.</title>
        <authorList>
            <person name="Downing T."/>
            <person name="Imamura H."/>
            <person name="Sanders M."/>
            <person name="Decuypere S."/>
            <person name="Hertz-Fowler C."/>
            <person name="Clark T.G."/>
            <person name="Rijal S."/>
            <person name="Sundar S."/>
            <person name="Quail M.A."/>
            <person name="De Doncker S."/>
            <person name="Maes I."/>
            <person name="Vanaerschot M."/>
            <person name="Stark O."/>
            <person name="Schonian G."/>
            <person name="Dujardin J.C."/>
            <person name="Berriman M."/>
        </authorList>
    </citation>
    <scope>NUCLEOTIDE SEQUENCE [LARGE SCALE GENOMIC DNA]</scope>
    <source>
        <strain evidence="6">BPK282A1</strain>
    </source>
</reference>
<dbReference type="EMBL" id="RHLC01000054">
    <property type="protein sequence ID" value="TPP48311.1"/>
    <property type="molecule type" value="Genomic_DNA"/>
</dbReference>
<evidence type="ECO:0000313" key="3">
    <source>
        <dbReference type="EMBL" id="CAC5434771.1"/>
    </source>
</evidence>
<evidence type="ECO:0000256" key="1">
    <source>
        <dbReference type="SAM" id="Coils"/>
    </source>
</evidence>
<dbReference type="EMBL" id="LR812656">
    <property type="protein sequence ID" value="CAC5434771.1"/>
    <property type="molecule type" value="Genomic_DNA"/>
</dbReference>
<feature type="coiled-coil region" evidence="1">
    <location>
        <begin position="71"/>
        <end position="98"/>
    </location>
</feature>
<evidence type="ECO:0000313" key="5">
    <source>
        <dbReference type="EMBL" id="TPP48311.1"/>
    </source>
</evidence>
<dbReference type="RefSeq" id="XP_003865316.1">
    <property type="nucleotide sequence ID" value="XM_003865268.1"/>
</dbReference>
<reference evidence="4" key="2">
    <citation type="submission" date="2011-01" db="EMBL/GenBank/DDBJ databases">
        <authorList>
            <person name="Zhao B.P."/>
            <person name="Ren Z.A."/>
            <person name="Li C.D."/>
        </authorList>
    </citation>
    <scope>NUCLEOTIDE SEQUENCE</scope>
    <source>
        <strain evidence="4">BPK282A1</strain>
    </source>
</reference>
<reference evidence="5" key="6">
    <citation type="submission" date="2019-02" db="EMBL/GenBank/DDBJ databases">
        <title>FDA dAtabase for Regulatory Grade micrObial Sequences (FDA-ARGOS): Supporting development and validation of Infectious Disease Dx tests.</title>
        <authorList>
            <person name="Duncan R."/>
            <person name="Fisher C."/>
            <person name="Tallon L.J."/>
            <person name="Sadzewicz L."/>
            <person name="Sengamalay N."/>
            <person name="Ott S."/>
            <person name="Godinez A."/>
            <person name="Nagaraj S."/>
            <person name="Nadendla S."/>
            <person name="Sichtig H."/>
        </authorList>
    </citation>
    <scope>NUCLEOTIDE SEQUENCE</scope>
    <source>
        <strain evidence="5">FDAARGOS_361</strain>
    </source>
</reference>
<proteinExistence type="predicted"/>
<keyword evidence="1" id="KW-0175">Coiled coil</keyword>
<dbReference type="EMBL" id="FR799623">
    <property type="protein sequence ID" value="CBZ38639.1"/>
    <property type="molecule type" value="Genomic_DNA"/>
</dbReference>
<name>A0A3S7XAS3_LEIDO</name>
<gene>
    <name evidence="5" type="ORF">CGC21_13305</name>
    <name evidence="4" type="ORF">LDBPK_362010</name>
    <name evidence="2" type="ORF">LdCL_360025600</name>
    <name evidence="3" type="ORF">LDHU3_36.2610</name>
</gene>
<protein>
    <submittedName>
        <fullName evidence="3">Hypothetical_protein_conserved</fullName>
    </submittedName>
</protein>
<dbReference type="KEGG" id="ldo:LDBPK_362010"/>
<dbReference type="VEuPathDB" id="TriTrypDB:LDHU3_36.2610"/>
<reference evidence="2 7" key="4">
    <citation type="journal article" date="2018" name="Sci. Rep.">
        <title>A complete Leishmania donovani reference genome identifies novel genetic variations associated with virulence.</title>
        <authorList>
            <person name="Lypaczewski P."/>
            <person name="Hoshizaki J."/>
            <person name="Zhang W.-W."/>
            <person name="McCall L.-I."/>
            <person name="Torcivia-Rodriguez J."/>
            <person name="Simonyan V."/>
            <person name="Kaur A."/>
            <person name="Dewar K."/>
            <person name="Matlashewski G."/>
        </authorList>
    </citation>
    <scope>NUCLEOTIDE SEQUENCE [LARGE SCALE GENOMIC DNA]</scope>
    <source>
        <strain evidence="2 7">LdCL</strain>
    </source>
</reference>
<dbReference type="Proteomes" id="UP000601710">
    <property type="component" value="Chromosome 36"/>
</dbReference>
<dbReference type="VEuPathDB" id="TriTrypDB:LdCL_360025600"/>
<reference evidence="4 6" key="1">
    <citation type="journal article" date="2011" name="Genome Res.">
        <title>Whole genome sequencing of multiple Leishmania donovani clinical isolates provides insights into population structure and mechanisms of drug resistance.</title>
        <authorList>
            <person name="Downing T."/>
            <person name="Imamura H."/>
            <person name="Decuypere S."/>
            <person name="Clark T.G."/>
            <person name="Coombs G.H."/>
            <person name="Cotton J.A."/>
            <person name="Hilley J.D."/>
            <person name="de Doncker S."/>
            <person name="Maes I."/>
            <person name="Mottram J.C."/>
            <person name="Quail M.A."/>
            <person name="Rijal S."/>
            <person name="Sanders M."/>
            <person name="Schonian G."/>
            <person name="Stark O."/>
            <person name="Sundar S."/>
            <person name="Vanaerschot M."/>
            <person name="Hertz-Fowler C."/>
            <person name="Dujardin J.C."/>
            <person name="Berriman M."/>
        </authorList>
    </citation>
    <scope>NUCLEOTIDE SEQUENCE [LARGE SCALE GENOMIC DNA]</scope>
    <source>
        <strain evidence="4 6">BPK282A1</strain>
    </source>
</reference>
<reference evidence="8" key="5">
    <citation type="submission" date="2019-02" db="EMBL/GenBank/DDBJ databases">
        <title>FDA dAtabase for Regulatory Grade micrObial Sequences (FDA-ARGOS): Supporting development and validation of Infectious Disease Dx tests.</title>
        <authorList>
            <person name="Duncan R."/>
            <person name="Fisher C."/>
            <person name="Tallon L."/>
            <person name="Sadzewicz L."/>
            <person name="Sengamalay N."/>
            <person name="Ott S."/>
            <person name="Godinez A."/>
            <person name="Nagaraj S."/>
            <person name="Vavikolanu K."/>
            <person name="Nadendla S."/>
            <person name="Aluvathingal J."/>
            <person name="Sichtig H."/>
        </authorList>
    </citation>
    <scope>NUCLEOTIDE SEQUENCE [LARGE SCALE GENOMIC DNA]</scope>
    <source>
        <strain evidence="8">FDAARGOS_361</strain>
    </source>
</reference>
<dbReference type="AlphaFoldDB" id="A0A3S7XAS3"/>
<dbReference type="EMBL" id="CP029535">
    <property type="protein sequence ID" value="AYU83546.1"/>
    <property type="molecule type" value="Genomic_DNA"/>
</dbReference>
<sequence length="496" mass="56232">MQRTSVGYGAFDSLAQLRDDLRKSYEAAKEIEQRDTTLTKSETANTLKETSGLFALGMEKLISPDGSIMEVKDAIARAEDAEREVAALRAEKARLQSTGHGHHSKLSATGSDADVEAFVAYAKELSELHDHLSLARAVFKAVLTKRLEDIRDDRLSQQDKRFTDPKSWDAKKGALERMLQSLRTKTAQLQLSAKTYLDEDEALFLEVMNLATEAGDHVRRGDAMREARDEKLKVFYAECAKLTGWCRQQLTNLEAMQEPDHVQEYCATLADNYPTMSNNFAVLFNSVQEYVQANLIPVHKALLEAEEVWLYLQVSTLERLSKTLFEIHPKSPLDVEVEKYASYPEHAAKFLQDVERYLAAQRSQQDELAELDSAHKECQEVLHTLSGEFAELPSEVHAFAQRAQALRLGYQCFREALLQRLTYISPAASTVVESKRRQEEFENCVRELKSWAAEASHGESWRDIYSKIVEIKQMIKSEQASLEGKRERAMASAQSR</sequence>
<keyword evidence="7" id="KW-1185">Reference proteome</keyword>
<dbReference type="Proteomes" id="UP000274082">
    <property type="component" value="Chromosome 36"/>
</dbReference>
<dbReference type="VEuPathDB" id="TriTrypDB:LdBPK_362010.1"/>
<evidence type="ECO:0000313" key="4">
    <source>
        <dbReference type="EMBL" id="CBZ38639.1"/>
    </source>
</evidence>